<reference evidence="1 2" key="1">
    <citation type="submission" date="2014-04" db="EMBL/GenBank/DDBJ databases">
        <title>The Genome Sequence of Thermoanaerobaculum aquaticum MP-01, The First Cultivated Group 23 Acidobacterium.</title>
        <authorList>
            <person name="Stamps B.W."/>
            <person name="Losey N.A."/>
            <person name="Lawson P.A."/>
            <person name="Stevenson B.S."/>
        </authorList>
    </citation>
    <scope>NUCLEOTIDE SEQUENCE [LARGE SCALE GENOMIC DNA]</scope>
    <source>
        <strain evidence="1 2">MP-01</strain>
    </source>
</reference>
<gene>
    <name evidence="1" type="ORF">EG19_01850</name>
</gene>
<comment type="caution">
    <text evidence="1">The sequence shown here is derived from an EMBL/GenBank/DDBJ whole genome shotgun (WGS) entry which is preliminary data.</text>
</comment>
<evidence type="ECO:0000313" key="2">
    <source>
        <dbReference type="Proteomes" id="UP000027284"/>
    </source>
</evidence>
<keyword evidence="2" id="KW-1185">Reference proteome</keyword>
<evidence type="ECO:0000313" key="1">
    <source>
        <dbReference type="EMBL" id="KDA53966.1"/>
    </source>
</evidence>
<dbReference type="RefSeq" id="WP_038048601.1">
    <property type="nucleotide sequence ID" value="NZ_JMFG01000015.1"/>
</dbReference>
<dbReference type="OrthoDB" id="129919at2"/>
<dbReference type="STRING" id="1312852.EG19_01850"/>
<dbReference type="AlphaFoldDB" id="A0A062Y0R6"/>
<name>A0A062Y0R6_9BACT</name>
<accession>A0A062Y0R6</accession>
<protein>
    <submittedName>
        <fullName evidence="1">Uncharacterized protein</fullName>
    </submittedName>
</protein>
<dbReference type="EMBL" id="JMFG01000015">
    <property type="protein sequence ID" value="KDA53966.1"/>
    <property type="molecule type" value="Genomic_DNA"/>
</dbReference>
<organism evidence="1 2">
    <name type="scientific">Thermoanaerobaculum aquaticum</name>
    <dbReference type="NCBI Taxonomy" id="1312852"/>
    <lineage>
        <taxon>Bacteria</taxon>
        <taxon>Pseudomonadati</taxon>
        <taxon>Acidobacteriota</taxon>
        <taxon>Thermoanaerobaculia</taxon>
        <taxon>Thermoanaerobaculales</taxon>
        <taxon>Thermoanaerobaculaceae</taxon>
        <taxon>Thermoanaerobaculum</taxon>
    </lineage>
</organism>
<proteinExistence type="predicted"/>
<dbReference type="Proteomes" id="UP000027284">
    <property type="component" value="Unassembled WGS sequence"/>
</dbReference>
<sequence>MSGFATPQELVRGIRQGMVSRAVRVFAAQGLLPVPREELLRILVFLASDSDQEIAEAARESLSSFTAEHARDTLALPDLDPLEIDLIAKWFRDEGLWQEIIRDPRTADETLRWLARVAPPATQDALVTNQVRLLGCLEIIEDLRANPQVTPDILRRLREFEEEFLEKATVWASATDQEAPPEPVHGPSIGEALEELKAVGIVPPGPEVEPVKAPEPEAGAPKEIQDAFVRIALMNTYQRIMQALKGTREERLILVRDRSSLVVRAVLASPKLSEGEVEQIAGMRAVNEEALRIIASRQRFLRRYGVVRNLVFNPRTPPAIAIQLMSRLSDRDLRLLARDRNVSEPVRRVARERVALRE</sequence>